<evidence type="ECO:0000259" key="2">
    <source>
        <dbReference type="PROSITE" id="PS50112"/>
    </source>
</evidence>
<feature type="transmembrane region" description="Helical" evidence="1">
    <location>
        <begin position="142"/>
        <end position="162"/>
    </location>
</feature>
<evidence type="ECO:0000259" key="4">
    <source>
        <dbReference type="PROSITE" id="PS50125"/>
    </source>
</evidence>
<keyword evidence="1" id="KW-0472">Membrane</keyword>
<dbReference type="SMART" id="SM00091">
    <property type="entry name" value="PAS"/>
    <property type="match status" value="1"/>
</dbReference>
<feature type="transmembrane region" description="Helical" evidence="1">
    <location>
        <begin position="203"/>
        <end position="224"/>
    </location>
</feature>
<dbReference type="InterPro" id="IPR035965">
    <property type="entry name" value="PAS-like_dom_sf"/>
</dbReference>
<dbReference type="PROSITE" id="PS50112">
    <property type="entry name" value="PAS"/>
    <property type="match status" value="1"/>
</dbReference>
<dbReference type="CDD" id="cd06225">
    <property type="entry name" value="HAMP"/>
    <property type="match status" value="1"/>
</dbReference>
<dbReference type="PROSITE" id="PS50885">
    <property type="entry name" value="HAMP"/>
    <property type="match status" value="1"/>
</dbReference>
<feature type="domain" description="Guanylate cyclase" evidence="4">
    <location>
        <begin position="634"/>
        <end position="766"/>
    </location>
</feature>
<dbReference type="SMART" id="SM00044">
    <property type="entry name" value="CYCc"/>
    <property type="match status" value="1"/>
</dbReference>
<dbReference type="Gene3D" id="6.10.340.10">
    <property type="match status" value="1"/>
</dbReference>
<dbReference type="InterPro" id="IPR050697">
    <property type="entry name" value="Adenylyl/Guanylyl_Cyclase_3/4"/>
</dbReference>
<sequence>MSPAAPAGSGRALFWRLVWIYNSGCIAAIVITLILVLLGLEFTGWQWLMIMAQLPLAVIIYTSIDVWVIHRHTRPIAAALDTLDRTSTASPADLSRALVQSLNLPLLSFLRVTFLHGPIVAIIVPTCMVLTSPWTDAYFARWQVLTFSAMVLFFASPTHAIFEFFAVSRAMVPTILRLSRALGSPLAPGYQRRLIAVRLKSKLLYLAIFVTALPLVFFAASVIFKVERIMLTRGINVALSDMLPLYLWVGGLVIICMAGSVIMALLTANEVSSSATRLVEAMGEVEKNRLDRVRLDVVSTDEYAEINRGFLMMVEALQEEQRILAISHDLAGELQLDLLIARIMHETTQLLNAERSTLFVHDPKTGELFSLYAEGDGLREIRIPVDRGIAGAVFASGVMENISDPYEDPRFGKEVDRRTGFITRSILCAPISNKAGTRIGVTQVLNKRQGAFNPRDEARLRAFSAQIAVCLENARLFEDVLNMKNYNESILKSTSNGIITLDADNVIVTANDAAVALVGGSREAVVGQQARAAFCGDNSWIADSIERAARTADPALAFDVQIARVDAAPASVNLTTAPLIDAADKRIGSMLVMEDITAEKRVRSTMSRYMSAEVAEQLLAAGEDELIGKDQKVSVLFADVRGFTSIAESIGARETVAMLNAYFTEMVDVVLRNGGILDKYIGDAMMALFGAPFATARDADNAVATANQMMRALTRINAQRTRDRHPKLDIGIGVSTGEVIVGNIGSAKRMEYTVIGDNVNLASRLEGANKLYGSKILISEFTRDALGSPVLLREIDRIRVRGKARPVAIHESLQYRSNEIDRGLGAMLEAFENGLAAYRALEWEQAEAAFEQALVAMPGDGPSRVYRDRCRQFRVVPPPPDWDGVWALTSK</sequence>
<evidence type="ECO:0000259" key="5">
    <source>
        <dbReference type="PROSITE" id="PS50885"/>
    </source>
</evidence>
<feature type="transmembrane region" description="Helical" evidence="1">
    <location>
        <begin position="47"/>
        <end position="64"/>
    </location>
</feature>
<dbReference type="Pfam" id="PF00211">
    <property type="entry name" value="Guanylate_cyc"/>
    <property type="match status" value="1"/>
</dbReference>
<dbReference type="PANTHER" id="PTHR43081">
    <property type="entry name" value="ADENYLATE CYCLASE, TERMINAL-DIFFERENTIATION SPECIFIC-RELATED"/>
    <property type="match status" value="1"/>
</dbReference>
<dbReference type="SUPFAM" id="SSF55785">
    <property type="entry name" value="PYP-like sensor domain (PAS domain)"/>
    <property type="match status" value="1"/>
</dbReference>
<dbReference type="Pfam" id="PF00989">
    <property type="entry name" value="PAS"/>
    <property type="match status" value="1"/>
</dbReference>
<feature type="transmembrane region" description="Helical" evidence="1">
    <location>
        <begin position="245"/>
        <end position="266"/>
    </location>
</feature>
<dbReference type="PANTHER" id="PTHR43081:SF1">
    <property type="entry name" value="ADENYLATE CYCLASE, TERMINAL-DIFFERENTIATION SPECIFIC"/>
    <property type="match status" value="1"/>
</dbReference>
<gene>
    <name evidence="6" type="ORF">ACFO0A_14360</name>
</gene>
<accession>A0ABV8RVG2</accession>
<dbReference type="CDD" id="cd07302">
    <property type="entry name" value="CHD"/>
    <property type="match status" value="1"/>
</dbReference>
<organism evidence="6 7">
    <name type="scientific">Novosphingobium tardum</name>
    <dbReference type="NCBI Taxonomy" id="1538021"/>
    <lineage>
        <taxon>Bacteria</taxon>
        <taxon>Pseudomonadati</taxon>
        <taxon>Pseudomonadota</taxon>
        <taxon>Alphaproteobacteria</taxon>
        <taxon>Sphingomonadales</taxon>
        <taxon>Sphingomonadaceae</taxon>
        <taxon>Novosphingobium</taxon>
    </lineage>
</organism>
<dbReference type="Pfam" id="PF01590">
    <property type="entry name" value="GAF"/>
    <property type="match status" value="1"/>
</dbReference>
<feature type="domain" description="PAS" evidence="2">
    <location>
        <begin position="483"/>
        <end position="529"/>
    </location>
</feature>
<dbReference type="Proteomes" id="UP001595828">
    <property type="component" value="Unassembled WGS sequence"/>
</dbReference>
<dbReference type="Gene3D" id="3.30.450.20">
    <property type="entry name" value="PAS domain"/>
    <property type="match status" value="1"/>
</dbReference>
<keyword evidence="7" id="KW-1185">Reference proteome</keyword>
<feature type="transmembrane region" description="Helical" evidence="1">
    <location>
        <begin position="20"/>
        <end position="40"/>
    </location>
</feature>
<protein>
    <submittedName>
        <fullName evidence="6">Adenylate/guanylate cyclase domain-containing protein</fullName>
    </submittedName>
</protein>
<proteinExistence type="predicted"/>
<dbReference type="EMBL" id="JBHSDR010000008">
    <property type="protein sequence ID" value="MFC4296236.1"/>
    <property type="molecule type" value="Genomic_DNA"/>
</dbReference>
<evidence type="ECO:0000313" key="6">
    <source>
        <dbReference type="EMBL" id="MFC4296236.1"/>
    </source>
</evidence>
<evidence type="ECO:0000256" key="1">
    <source>
        <dbReference type="SAM" id="Phobius"/>
    </source>
</evidence>
<name>A0ABV8RVG2_9SPHN</name>
<dbReference type="InterPro" id="IPR003018">
    <property type="entry name" value="GAF"/>
</dbReference>
<feature type="domain" description="HAMP" evidence="5">
    <location>
        <begin position="269"/>
        <end position="322"/>
    </location>
</feature>
<dbReference type="SUPFAM" id="SSF55073">
    <property type="entry name" value="Nucleotide cyclase"/>
    <property type="match status" value="1"/>
</dbReference>
<dbReference type="InterPro" id="IPR000700">
    <property type="entry name" value="PAS-assoc_C"/>
</dbReference>
<dbReference type="InterPro" id="IPR013767">
    <property type="entry name" value="PAS_fold"/>
</dbReference>
<dbReference type="InterPro" id="IPR001054">
    <property type="entry name" value="A/G_cyclase"/>
</dbReference>
<dbReference type="SUPFAM" id="SSF55781">
    <property type="entry name" value="GAF domain-like"/>
    <property type="match status" value="1"/>
</dbReference>
<feature type="transmembrane region" description="Helical" evidence="1">
    <location>
        <begin position="109"/>
        <end position="130"/>
    </location>
</feature>
<feature type="domain" description="PAC" evidence="3">
    <location>
        <begin position="556"/>
        <end position="608"/>
    </location>
</feature>
<dbReference type="InterPro" id="IPR029016">
    <property type="entry name" value="GAF-like_dom_sf"/>
</dbReference>
<keyword evidence="1" id="KW-1133">Transmembrane helix</keyword>
<dbReference type="CDD" id="cd00130">
    <property type="entry name" value="PAS"/>
    <property type="match status" value="1"/>
</dbReference>
<dbReference type="InterPro" id="IPR003660">
    <property type="entry name" value="HAMP_dom"/>
</dbReference>
<dbReference type="InterPro" id="IPR000014">
    <property type="entry name" value="PAS"/>
</dbReference>
<reference evidence="7" key="1">
    <citation type="journal article" date="2019" name="Int. J. Syst. Evol. Microbiol.">
        <title>The Global Catalogue of Microorganisms (GCM) 10K type strain sequencing project: providing services to taxonomists for standard genome sequencing and annotation.</title>
        <authorList>
            <consortium name="The Broad Institute Genomics Platform"/>
            <consortium name="The Broad Institute Genome Sequencing Center for Infectious Disease"/>
            <person name="Wu L."/>
            <person name="Ma J."/>
        </authorList>
    </citation>
    <scope>NUCLEOTIDE SEQUENCE [LARGE SCALE GENOMIC DNA]</scope>
    <source>
        <strain evidence="7">CGMCC 1.12989</strain>
    </source>
</reference>
<comment type="caution">
    <text evidence="6">The sequence shown here is derived from an EMBL/GenBank/DDBJ whole genome shotgun (WGS) entry which is preliminary data.</text>
</comment>
<dbReference type="RefSeq" id="WP_379539748.1">
    <property type="nucleotide sequence ID" value="NZ_JBHSDR010000008.1"/>
</dbReference>
<dbReference type="PROSITE" id="PS50113">
    <property type="entry name" value="PAC"/>
    <property type="match status" value="1"/>
</dbReference>
<dbReference type="Gene3D" id="3.30.450.40">
    <property type="match status" value="1"/>
</dbReference>
<dbReference type="InterPro" id="IPR029787">
    <property type="entry name" value="Nucleotide_cyclase"/>
</dbReference>
<evidence type="ECO:0000313" key="7">
    <source>
        <dbReference type="Proteomes" id="UP001595828"/>
    </source>
</evidence>
<dbReference type="PROSITE" id="PS50125">
    <property type="entry name" value="GUANYLATE_CYCLASE_2"/>
    <property type="match status" value="1"/>
</dbReference>
<dbReference type="SMART" id="SM00065">
    <property type="entry name" value="GAF"/>
    <property type="match status" value="1"/>
</dbReference>
<keyword evidence="1" id="KW-0812">Transmembrane</keyword>
<evidence type="ECO:0000259" key="3">
    <source>
        <dbReference type="PROSITE" id="PS50113"/>
    </source>
</evidence>
<dbReference type="Gene3D" id="3.30.70.1230">
    <property type="entry name" value="Nucleotide cyclase"/>
    <property type="match status" value="1"/>
</dbReference>
<dbReference type="NCBIfam" id="TIGR00229">
    <property type="entry name" value="sensory_box"/>
    <property type="match status" value="1"/>
</dbReference>